<dbReference type="CDD" id="cd01097">
    <property type="entry name" value="Tetrahydromethanopterin_reductase"/>
    <property type="match status" value="1"/>
</dbReference>
<evidence type="ECO:0000313" key="3">
    <source>
        <dbReference type="EMBL" id="GGK91997.1"/>
    </source>
</evidence>
<dbReference type="AlphaFoldDB" id="A0A917R5W0"/>
<dbReference type="GO" id="GO:0016705">
    <property type="term" value="F:oxidoreductase activity, acting on paired donors, with incorporation or reduction of molecular oxygen"/>
    <property type="evidence" value="ECO:0007669"/>
    <property type="project" value="InterPro"/>
</dbReference>
<comment type="caution">
    <text evidence="3">The sequence shown here is derived from an EMBL/GenBank/DDBJ whole genome shotgun (WGS) entry which is preliminary data.</text>
</comment>
<dbReference type="SUPFAM" id="SSF51679">
    <property type="entry name" value="Bacterial luciferase-like"/>
    <property type="match status" value="1"/>
</dbReference>
<dbReference type="Pfam" id="PF00296">
    <property type="entry name" value="Bac_luciferase"/>
    <property type="match status" value="1"/>
</dbReference>
<name>A0A917R5W0_9ACTN</name>
<reference evidence="3" key="2">
    <citation type="submission" date="2020-09" db="EMBL/GenBank/DDBJ databases">
        <authorList>
            <person name="Sun Q."/>
            <person name="Ohkuma M."/>
        </authorList>
    </citation>
    <scope>NUCLEOTIDE SEQUENCE</scope>
    <source>
        <strain evidence="3">JCM 13064</strain>
    </source>
</reference>
<feature type="domain" description="Luciferase-like" evidence="2">
    <location>
        <begin position="17"/>
        <end position="228"/>
    </location>
</feature>
<dbReference type="Proteomes" id="UP000645217">
    <property type="component" value="Unassembled WGS sequence"/>
</dbReference>
<keyword evidence="4" id="KW-1185">Reference proteome</keyword>
<dbReference type="PANTHER" id="PTHR43244:SF1">
    <property type="entry name" value="5,10-METHYLENETETRAHYDROMETHANOPTERIN REDUCTASE"/>
    <property type="match status" value="1"/>
</dbReference>
<sequence length="303" mass="33239">MSQPAQPEFGISLAPTHDVPHVRHLTVTAERHGLDLVGVQDHPYVPQFLDTFSLIGHLLDHTERIRLFPDVANLPLRPPAMLARAAAALNVLSHGRFELGIGAGGYWDAIASMGVPRRSPAEALHALDEAITIIRDLWRPGHDVRFHGKYYDVSGVQGADAGAPPIQVWIGAQGPRSLALTGRVADGWAAPIPSYLPYERWSSSNADIDRAAEEHGRDPRSILRIAQLPGLIEPGKRAGTTQLLREGSEPLRADADGWVAELTRLGTEQPFTAYVFWPQEESADQVRRFAEDIAPRVRTNLTP</sequence>
<accession>A0A917R5W0</accession>
<evidence type="ECO:0000259" key="2">
    <source>
        <dbReference type="Pfam" id="PF00296"/>
    </source>
</evidence>
<dbReference type="EMBL" id="BMNT01000020">
    <property type="protein sequence ID" value="GGK91997.1"/>
    <property type="molecule type" value="Genomic_DNA"/>
</dbReference>
<dbReference type="InterPro" id="IPR050564">
    <property type="entry name" value="F420-G6PD/mer"/>
</dbReference>
<gene>
    <name evidence="3" type="primary">hmd</name>
    <name evidence="3" type="ORF">GCM10007964_38280</name>
</gene>
<keyword evidence="1" id="KW-0560">Oxidoreductase</keyword>
<dbReference type="PANTHER" id="PTHR43244">
    <property type="match status" value="1"/>
</dbReference>
<organism evidence="3 4">
    <name type="scientific">Sphaerisporangium melleum</name>
    <dbReference type="NCBI Taxonomy" id="321316"/>
    <lineage>
        <taxon>Bacteria</taxon>
        <taxon>Bacillati</taxon>
        <taxon>Actinomycetota</taxon>
        <taxon>Actinomycetes</taxon>
        <taxon>Streptosporangiales</taxon>
        <taxon>Streptosporangiaceae</taxon>
        <taxon>Sphaerisporangium</taxon>
    </lineage>
</organism>
<dbReference type="Gene3D" id="3.20.20.30">
    <property type="entry name" value="Luciferase-like domain"/>
    <property type="match status" value="1"/>
</dbReference>
<protein>
    <submittedName>
        <fullName evidence="3">N5,N10-methylene tetrahydromethanopterin reductase</fullName>
    </submittedName>
</protein>
<evidence type="ECO:0000313" key="4">
    <source>
        <dbReference type="Proteomes" id="UP000645217"/>
    </source>
</evidence>
<proteinExistence type="predicted"/>
<dbReference type="RefSeq" id="WP_189164388.1">
    <property type="nucleotide sequence ID" value="NZ_BMNT01000020.1"/>
</dbReference>
<dbReference type="InterPro" id="IPR036661">
    <property type="entry name" value="Luciferase-like_sf"/>
</dbReference>
<reference evidence="3" key="1">
    <citation type="journal article" date="2014" name="Int. J. Syst. Evol. Microbiol.">
        <title>Complete genome sequence of Corynebacterium casei LMG S-19264T (=DSM 44701T), isolated from a smear-ripened cheese.</title>
        <authorList>
            <consortium name="US DOE Joint Genome Institute (JGI-PGF)"/>
            <person name="Walter F."/>
            <person name="Albersmeier A."/>
            <person name="Kalinowski J."/>
            <person name="Ruckert C."/>
        </authorList>
    </citation>
    <scope>NUCLEOTIDE SEQUENCE</scope>
    <source>
        <strain evidence="3">JCM 13064</strain>
    </source>
</reference>
<dbReference type="InterPro" id="IPR011251">
    <property type="entry name" value="Luciferase-like_dom"/>
</dbReference>
<evidence type="ECO:0000256" key="1">
    <source>
        <dbReference type="ARBA" id="ARBA00023002"/>
    </source>
</evidence>